<proteinExistence type="predicted"/>
<protein>
    <submittedName>
        <fullName evidence="3">Keratin, type II cytoskeletal 2 epidermal</fullName>
    </submittedName>
</protein>
<gene>
    <name evidence="3" type="primary">LOC106157670</name>
</gene>
<dbReference type="InParanoid" id="A0A1S3HS22"/>
<name>A0A1S3HS22_LINAN</name>
<reference evidence="3" key="1">
    <citation type="submission" date="2025-08" db="UniProtKB">
        <authorList>
            <consortium name="RefSeq"/>
        </authorList>
    </citation>
    <scope>IDENTIFICATION</scope>
    <source>
        <tissue evidence="3">Gonads</tissue>
    </source>
</reference>
<dbReference type="RefSeq" id="XP_013388837.1">
    <property type="nucleotide sequence ID" value="XM_013533383.1"/>
</dbReference>
<dbReference type="GeneID" id="106157670"/>
<dbReference type="AlphaFoldDB" id="A0A1S3HS22"/>
<keyword evidence="2" id="KW-1185">Reference proteome</keyword>
<keyword evidence="1" id="KW-0732">Signal</keyword>
<feature type="signal peptide" evidence="1">
    <location>
        <begin position="1"/>
        <end position="20"/>
    </location>
</feature>
<dbReference type="Proteomes" id="UP000085678">
    <property type="component" value="Unplaced"/>
</dbReference>
<evidence type="ECO:0000256" key="1">
    <source>
        <dbReference type="SAM" id="SignalP"/>
    </source>
</evidence>
<organism evidence="2 3">
    <name type="scientific">Lingula anatina</name>
    <name type="common">Brachiopod</name>
    <name type="synonym">Lingula unguis</name>
    <dbReference type="NCBI Taxonomy" id="7574"/>
    <lineage>
        <taxon>Eukaryota</taxon>
        <taxon>Metazoa</taxon>
        <taxon>Spiralia</taxon>
        <taxon>Lophotrochozoa</taxon>
        <taxon>Brachiopoda</taxon>
        <taxon>Linguliformea</taxon>
        <taxon>Lingulata</taxon>
        <taxon>Lingulida</taxon>
        <taxon>Linguloidea</taxon>
        <taxon>Lingulidae</taxon>
        <taxon>Lingula</taxon>
    </lineage>
</organism>
<evidence type="ECO:0000313" key="3">
    <source>
        <dbReference type="RefSeq" id="XP_013388837.1"/>
    </source>
</evidence>
<accession>A0A1S3HS22</accession>
<dbReference type="KEGG" id="lak:106157670"/>
<feature type="chain" id="PRO_5010302708" evidence="1">
    <location>
        <begin position="21"/>
        <end position="219"/>
    </location>
</feature>
<evidence type="ECO:0000313" key="2">
    <source>
        <dbReference type="Proteomes" id="UP000085678"/>
    </source>
</evidence>
<sequence>MAARCFLAAVVVALVGVSSAQFGIGGPIPIFVRGPSGQVILLGYVNSNRQNQGFGAQGAFGSGQGLLSGQQGFANNQRFQGFGGLGNYANAASSGFGGFGQNAGGFGQQSNNGYQNFNAVSKTFNSVSANGGVSSDAGIGIKSGLYNNAGFGTQRGNGLYNRFGGGSAGQAGGQVRRVAGGGQNTGFQTSAGQAAGLGNNAALQRGVAFNGGAAQGFVG</sequence>